<sequence>MTFDGADVRQVLALDYVSDSQINVVAAAADCTQTVVSSFTGGEFWQAYPEQIGSATYIQPTDQNTVRVEGTNITAPCTVREVQSVTQTVVVLCSDGSVQVRSSAGAWAPVDVTRALAMASTGPSSLILAVSEPTCSGVLIRSIDVSSSASTDLSCLAADQANATIDLVSSSVFYWSGADFFTSKTGGASWSSAG</sequence>
<dbReference type="EMBL" id="CP020715">
    <property type="protein sequence ID" value="ARJ06121.1"/>
    <property type="molecule type" value="Genomic_DNA"/>
</dbReference>
<evidence type="ECO:0000313" key="2">
    <source>
        <dbReference type="Proteomes" id="UP000192775"/>
    </source>
</evidence>
<dbReference type="AlphaFoldDB" id="A0A1X9LQA8"/>
<dbReference type="KEGG" id="cphy:B5808_13475"/>
<gene>
    <name evidence="1" type="ORF">B5808_13475</name>
</gene>
<accession>A0A1X9LQA8</accession>
<evidence type="ECO:0000313" key="1">
    <source>
        <dbReference type="EMBL" id="ARJ06121.1"/>
    </source>
</evidence>
<reference evidence="1 2" key="1">
    <citation type="submission" date="2017-04" db="EMBL/GenBank/DDBJ databases">
        <authorList>
            <person name="Afonso C.L."/>
            <person name="Miller P.J."/>
            <person name="Scott M.A."/>
            <person name="Spackman E."/>
            <person name="Goraichik I."/>
            <person name="Dimitrov K.M."/>
            <person name="Suarez D.L."/>
            <person name="Swayne D.E."/>
        </authorList>
    </citation>
    <scope>NUCLEOTIDE SEQUENCE [LARGE SCALE GENOMIC DNA]</scope>
    <source>
        <strain evidence="2">XA(T)</strain>
    </source>
</reference>
<organism evidence="1 2">
    <name type="scientific">Cnuibacter physcomitrellae</name>
    <dbReference type="NCBI Taxonomy" id="1619308"/>
    <lineage>
        <taxon>Bacteria</taxon>
        <taxon>Bacillati</taxon>
        <taxon>Actinomycetota</taxon>
        <taxon>Actinomycetes</taxon>
        <taxon>Micrococcales</taxon>
        <taxon>Microbacteriaceae</taxon>
        <taxon>Cnuibacter</taxon>
    </lineage>
</organism>
<name>A0A1X9LQA8_9MICO</name>
<keyword evidence="2" id="KW-1185">Reference proteome</keyword>
<proteinExistence type="predicted"/>
<dbReference type="STRING" id="1619308.B5808_13475"/>
<dbReference type="Proteomes" id="UP000192775">
    <property type="component" value="Chromosome"/>
</dbReference>
<protein>
    <submittedName>
        <fullName evidence="1">Uncharacterized protein</fullName>
    </submittedName>
</protein>